<name>A0A8C9SMG9_SCLFO</name>
<reference evidence="8 9" key="1">
    <citation type="submission" date="2019-04" db="EMBL/GenBank/DDBJ databases">
        <authorList>
            <consortium name="Wellcome Sanger Institute Data Sharing"/>
        </authorList>
    </citation>
    <scope>NUCLEOTIDE SEQUENCE [LARGE SCALE GENOMIC DNA]</scope>
</reference>
<evidence type="ECO:0000256" key="6">
    <source>
        <dbReference type="ARBA" id="ARBA00023180"/>
    </source>
</evidence>
<dbReference type="Ensembl" id="ENSSFOT00015036766.2">
    <property type="protein sequence ID" value="ENSSFOP00015036373.2"/>
    <property type="gene ID" value="ENSSFOG00015023134.2"/>
</dbReference>
<dbReference type="GeneTree" id="ENSGT00510000050706"/>
<dbReference type="PROSITE" id="PS50049">
    <property type="entry name" value="THD_2"/>
    <property type="match status" value="1"/>
</dbReference>
<keyword evidence="3" id="KW-0202">Cytokine</keyword>
<keyword evidence="5" id="KW-1015">Disulfide bond</keyword>
<protein>
    <submittedName>
        <fullName evidence="8">TNF superfamily member 12</fullName>
    </submittedName>
</protein>
<keyword evidence="4" id="KW-0964">Secreted</keyword>
<reference evidence="8" key="2">
    <citation type="submission" date="2025-08" db="UniProtKB">
        <authorList>
            <consortium name="Ensembl"/>
        </authorList>
    </citation>
    <scope>IDENTIFICATION</scope>
</reference>
<dbReference type="InterPro" id="IPR006052">
    <property type="entry name" value="TNF_dom"/>
</dbReference>
<dbReference type="SMART" id="SM00207">
    <property type="entry name" value="TNF"/>
    <property type="match status" value="1"/>
</dbReference>
<evidence type="ECO:0000313" key="8">
    <source>
        <dbReference type="Ensembl" id="ENSSFOP00015036373.2"/>
    </source>
</evidence>
<evidence type="ECO:0000259" key="7">
    <source>
        <dbReference type="PROSITE" id="PS50049"/>
    </source>
</evidence>
<dbReference type="OrthoDB" id="6159739at2759"/>
<gene>
    <name evidence="8" type="primary">tnfsf12</name>
</gene>
<dbReference type="InterPro" id="IPR051748">
    <property type="entry name" value="TNF_Ligand_Superfamily"/>
</dbReference>
<dbReference type="SUPFAM" id="SSF49842">
    <property type="entry name" value="TNF-like"/>
    <property type="match status" value="1"/>
</dbReference>
<dbReference type="Gene3D" id="2.60.120.40">
    <property type="match status" value="1"/>
</dbReference>
<comment type="similarity">
    <text evidence="2">Belongs to the tumor necrosis factor family.</text>
</comment>
<proteinExistence type="inferred from homology"/>
<dbReference type="PROSITE" id="PS51257">
    <property type="entry name" value="PROKAR_LIPOPROTEIN"/>
    <property type="match status" value="1"/>
</dbReference>
<dbReference type="GO" id="GO:0016020">
    <property type="term" value="C:membrane"/>
    <property type="evidence" value="ECO:0007669"/>
    <property type="project" value="InterPro"/>
</dbReference>
<dbReference type="CTD" id="8742"/>
<keyword evidence="6" id="KW-0325">Glycoprotein</keyword>
<evidence type="ECO:0000256" key="5">
    <source>
        <dbReference type="ARBA" id="ARBA00023157"/>
    </source>
</evidence>
<dbReference type="InterPro" id="IPR008983">
    <property type="entry name" value="Tumour_necrosis_fac-like_dom"/>
</dbReference>
<evidence type="ECO:0000256" key="2">
    <source>
        <dbReference type="ARBA" id="ARBA00008670"/>
    </source>
</evidence>
<dbReference type="Proteomes" id="UP000694397">
    <property type="component" value="Chromosome 13"/>
</dbReference>
<organism evidence="8 9">
    <name type="scientific">Scleropages formosus</name>
    <name type="common">Asian bonytongue</name>
    <name type="synonym">Osteoglossum formosum</name>
    <dbReference type="NCBI Taxonomy" id="113540"/>
    <lineage>
        <taxon>Eukaryota</taxon>
        <taxon>Metazoa</taxon>
        <taxon>Chordata</taxon>
        <taxon>Craniata</taxon>
        <taxon>Vertebrata</taxon>
        <taxon>Euteleostomi</taxon>
        <taxon>Actinopterygii</taxon>
        <taxon>Neopterygii</taxon>
        <taxon>Teleostei</taxon>
        <taxon>Osteoglossocephala</taxon>
        <taxon>Osteoglossomorpha</taxon>
        <taxon>Osteoglossiformes</taxon>
        <taxon>Osteoglossidae</taxon>
        <taxon>Scleropages</taxon>
    </lineage>
</organism>
<sequence length="237" mass="26150">MRRALRGSRLGPLGSTGAAVAAAALTLAACSVLFTAWTWGQARNLSTSFRKLQYRLEQVNAQREAVVKLLLEKGIRVDGQRVKRDAGKGKPANGRKVASHFEIKGPSFQQVGSEGIIKGWTEEELNVSKAVRYDPNSGTFKVERNGVYFLYCQVHFNENQSFYVKLEVLVNAKTVLRCMEGYGTTPSSGSHQFHFLKPCQVSGLLRLERGVELKITTGATFTLLTSAKNCFGLFKVN</sequence>
<dbReference type="Pfam" id="PF00229">
    <property type="entry name" value="TNF"/>
    <property type="match status" value="1"/>
</dbReference>
<evidence type="ECO:0000256" key="1">
    <source>
        <dbReference type="ARBA" id="ARBA00004613"/>
    </source>
</evidence>
<dbReference type="GO" id="GO:0006955">
    <property type="term" value="P:immune response"/>
    <property type="evidence" value="ECO:0007669"/>
    <property type="project" value="InterPro"/>
</dbReference>
<reference evidence="8" key="3">
    <citation type="submission" date="2025-09" db="UniProtKB">
        <authorList>
            <consortium name="Ensembl"/>
        </authorList>
    </citation>
    <scope>IDENTIFICATION</scope>
</reference>
<dbReference type="AlphaFoldDB" id="A0A8C9SMG9"/>
<dbReference type="GO" id="GO:0005615">
    <property type="term" value="C:extracellular space"/>
    <property type="evidence" value="ECO:0007669"/>
    <property type="project" value="UniProtKB-KW"/>
</dbReference>
<dbReference type="PANTHER" id="PTHR15151:SF20">
    <property type="entry name" value="TUMOR NECROSIS FACTOR LIGAND SUPERFAMILY MEMBER 12"/>
    <property type="match status" value="1"/>
</dbReference>
<accession>A0A8C9SMG9</accession>
<dbReference type="GO" id="GO:0005164">
    <property type="term" value="F:tumor necrosis factor receptor binding"/>
    <property type="evidence" value="ECO:0007669"/>
    <property type="project" value="InterPro"/>
</dbReference>
<evidence type="ECO:0000313" key="9">
    <source>
        <dbReference type="Proteomes" id="UP000694397"/>
    </source>
</evidence>
<dbReference type="GO" id="GO:0005125">
    <property type="term" value="F:cytokine activity"/>
    <property type="evidence" value="ECO:0007669"/>
    <property type="project" value="UniProtKB-KW"/>
</dbReference>
<dbReference type="RefSeq" id="XP_018588826.2">
    <property type="nucleotide sequence ID" value="XM_018733310.2"/>
</dbReference>
<evidence type="ECO:0000256" key="4">
    <source>
        <dbReference type="ARBA" id="ARBA00022525"/>
    </source>
</evidence>
<feature type="domain" description="THD" evidence="7">
    <location>
        <begin position="97"/>
        <end position="236"/>
    </location>
</feature>
<dbReference type="KEGG" id="sfm:108922898"/>
<keyword evidence="9" id="KW-1185">Reference proteome</keyword>
<evidence type="ECO:0000256" key="3">
    <source>
        <dbReference type="ARBA" id="ARBA00022514"/>
    </source>
</evidence>
<comment type="subcellular location">
    <subcellularLocation>
        <location evidence="1">Secreted</location>
    </subcellularLocation>
</comment>
<dbReference type="GeneID" id="108922898"/>
<dbReference type="PANTHER" id="PTHR15151">
    <property type="entry name" value="PROTEIN EIGER"/>
    <property type="match status" value="1"/>
</dbReference>